<dbReference type="EMBL" id="JARKNE010000003">
    <property type="protein sequence ID" value="KAK5839910.1"/>
    <property type="molecule type" value="Genomic_DNA"/>
</dbReference>
<name>A0ABR0QKR8_GOSAR</name>
<feature type="region of interest" description="Disordered" evidence="1">
    <location>
        <begin position="26"/>
        <end position="64"/>
    </location>
</feature>
<accession>A0ABR0QKR8</accession>
<organism evidence="2 3">
    <name type="scientific">Gossypium arboreum</name>
    <name type="common">Tree cotton</name>
    <name type="synonym">Gossypium nanking</name>
    <dbReference type="NCBI Taxonomy" id="29729"/>
    <lineage>
        <taxon>Eukaryota</taxon>
        <taxon>Viridiplantae</taxon>
        <taxon>Streptophyta</taxon>
        <taxon>Embryophyta</taxon>
        <taxon>Tracheophyta</taxon>
        <taxon>Spermatophyta</taxon>
        <taxon>Magnoliopsida</taxon>
        <taxon>eudicotyledons</taxon>
        <taxon>Gunneridae</taxon>
        <taxon>Pentapetalae</taxon>
        <taxon>rosids</taxon>
        <taxon>malvids</taxon>
        <taxon>Malvales</taxon>
        <taxon>Malvaceae</taxon>
        <taxon>Malvoideae</taxon>
        <taxon>Gossypium</taxon>
    </lineage>
</organism>
<evidence type="ECO:0000313" key="2">
    <source>
        <dbReference type="EMBL" id="KAK5839910.1"/>
    </source>
</evidence>
<reference evidence="2 3" key="1">
    <citation type="submission" date="2023-03" db="EMBL/GenBank/DDBJ databases">
        <title>WGS of Gossypium arboreum.</title>
        <authorList>
            <person name="Yu D."/>
        </authorList>
    </citation>
    <scope>NUCLEOTIDE SEQUENCE [LARGE SCALE GENOMIC DNA]</scope>
    <source>
        <tissue evidence="2">Leaf</tissue>
    </source>
</reference>
<proteinExistence type="predicted"/>
<dbReference type="Proteomes" id="UP001358586">
    <property type="component" value="Chromosome 3"/>
</dbReference>
<evidence type="ECO:0000313" key="3">
    <source>
        <dbReference type="Proteomes" id="UP001358586"/>
    </source>
</evidence>
<gene>
    <name evidence="2" type="ORF">PVK06_008765</name>
</gene>
<feature type="compositionally biased region" description="Basic and acidic residues" evidence="1">
    <location>
        <begin position="34"/>
        <end position="50"/>
    </location>
</feature>
<sequence>MDAQVRTVVQGLYWTAEFRDPKFLTLETNQFQDSHTKEAEDPKEEDKEKNDADEDTEESEPKSN</sequence>
<keyword evidence="3" id="KW-1185">Reference proteome</keyword>
<protein>
    <submittedName>
        <fullName evidence="2">Uncharacterized protein</fullName>
    </submittedName>
</protein>
<evidence type="ECO:0000256" key="1">
    <source>
        <dbReference type="SAM" id="MobiDB-lite"/>
    </source>
</evidence>
<comment type="caution">
    <text evidence="2">The sequence shown here is derived from an EMBL/GenBank/DDBJ whole genome shotgun (WGS) entry which is preliminary data.</text>
</comment>